<dbReference type="PANTHER" id="PTHR31569">
    <property type="entry name" value="SWIM-TYPE DOMAIN-CONTAINING PROTEIN"/>
    <property type="match status" value="1"/>
</dbReference>
<gene>
    <name evidence="3" type="ORF">HICCMSTLAB_LOCUS5591</name>
</gene>
<evidence type="ECO:0000256" key="1">
    <source>
        <dbReference type="PROSITE-ProRule" id="PRU00325"/>
    </source>
</evidence>
<keyword evidence="4" id="KW-1185">Reference proteome</keyword>
<evidence type="ECO:0000313" key="4">
    <source>
        <dbReference type="Proteomes" id="UP000786811"/>
    </source>
</evidence>
<dbReference type="Pfam" id="PF21056">
    <property type="entry name" value="ZSWIM1-3_RNaseH-like"/>
    <property type="match status" value="1"/>
</dbReference>
<dbReference type="OrthoDB" id="124789at2759"/>
<proteinExistence type="predicted"/>
<comment type="caution">
    <text evidence="3">The sequence shown here is derived from an EMBL/GenBank/DDBJ whole genome shotgun (WGS) entry which is preliminary data.</text>
</comment>
<dbReference type="Pfam" id="PF21599">
    <property type="entry name" value="ZSWIM3_N"/>
    <property type="match status" value="1"/>
</dbReference>
<name>A0A8J2HAD1_COTCN</name>
<keyword evidence="1" id="KW-0862">Zinc</keyword>
<keyword evidence="1" id="KW-0863">Zinc-finger</keyword>
<accession>A0A8J2HAD1</accession>
<dbReference type="PANTHER" id="PTHR31569:SF4">
    <property type="entry name" value="SWIM-TYPE DOMAIN-CONTAINING PROTEIN"/>
    <property type="match status" value="1"/>
</dbReference>
<organism evidence="3 4">
    <name type="scientific">Cotesia congregata</name>
    <name type="common">Parasitoid wasp</name>
    <name type="synonym">Apanteles congregatus</name>
    <dbReference type="NCBI Taxonomy" id="51543"/>
    <lineage>
        <taxon>Eukaryota</taxon>
        <taxon>Metazoa</taxon>
        <taxon>Ecdysozoa</taxon>
        <taxon>Arthropoda</taxon>
        <taxon>Hexapoda</taxon>
        <taxon>Insecta</taxon>
        <taxon>Pterygota</taxon>
        <taxon>Neoptera</taxon>
        <taxon>Endopterygota</taxon>
        <taxon>Hymenoptera</taxon>
        <taxon>Apocrita</taxon>
        <taxon>Ichneumonoidea</taxon>
        <taxon>Braconidae</taxon>
        <taxon>Microgastrinae</taxon>
        <taxon>Cotesia</taxon>
    </lineage>
</organism>
<dbReference type="InterPro" id="IPR007527">
    <property type="entry name" value="Znf_SWIM"/>
</dbReference>
<evidence type="ECO:0000313" key="3">
    <source>
        <dbReference type="EMBL" id="CAG5090336.1"/>
    </source>
</evidence>
<keyword evidence="1" id="KW-0479">Metal-binding</keyword>
<feature type="domain" description="SWIM-type" evidence="2">
    <location>
        <begin position="500"/>
        <end position="537"/>
    </location>
</feature>
<dbReference type="InterPro" id="IPR052579">
    <property type="entry name" value="Zinc_finger_SWIM"/>
</dbReference>
<dbReference type="EMBL" id="CAJNRD030001119">
    <property type="protein sequence ID" value="CAG5090336.1"/>
    <property type="molecule type" value="Genomic_DNA"/>
</dbReference>
<dbReference type="Proteomes" id="UP000786811">
    <property type="component" value="Unassembled WGS sequence"/>
</dbReference>
<dbReference type="GO" id="GO:0008270">
    <property type="term" value="F:zinc ion binding"/>
    <property type="evidence" value="ECO:0007669"/>
    <property type="project" value="UniProtKB-KW"/>
</dbReference>
<reference evidence="3" key="1">
    <citation type="submission" date="2021-04" db="EMBL/GenBank/DDBJ databases">
        <authorList>
            <person name="Chebbi M.A.C M."/>
        </authorList>
    </citation>
    <scope>NUCLEOTIDE SEQUENCE</scope>
</reference>
<dbReference type="AlphaFoldDB" id="A0A8J2HAD1"/>
<evidence type="ECO:0000259" key="2">
    <source>
        <dbReference type="PROSITE" id="PS50966"/>
    </source>
</evidence>
<sequence length="702" mass="81814">MDPSQLFYVGRRFDSYQFWHRVFKKYKNDNKLEFIIDNSHRLRADRGVDQSMIDKFVYHDVKFDCKFGRSRASQATERETNTYKMECPCSISLALKNSKYLEITKLHLEHENHHKNTALFYDIYSEDNKLTPEEKRAVEEMLSVDADKKRLQNLVMNKYNKTLDLKTFHNMKSKCTNSSANNLLSIVELLRTTYNADVYVYNDTETSTCKGIFYSTPTMRSDFQSWPEIVFLDGTYKLTNNGMTMMIFLVEDGNGRGQVVGVGLLATEELDVMEWMVKTFKESNKESCKKIHCFMTDKDQTERNAIKKFFPGIPTYICIFHSLKIFKKEINKPDKNLTSEERIEVAKIIEQLVYASSKKNYDDLYLQLNLAASPEFIDYYNLNWHNIKNEWTVYNIAINSLGNKTNNRLESINAKIKQVCKKNSPLSITIKDFFEWYSSHKTQSRLRTAKQFLKRPNRTVEDSARQQYINKLSKYACNKVFLEMKSSENINCPEIDKLTDTCKFGNFETSVRTCQCPFYISMHLPCKHIFAIGHALNLRLYDECFVQNQRWIKEKLVSQIFTTENTLDTIQSPISVTKKIKTKPPSVNEKRKIVNTKASKLVDIISISCGVDFEANIAVLDDLIKKLSNGLRVKVIEEDAINDLENSFKELSIYEKEDNESEIFIQDEKTEDLRQIKTPAKIIVKGRPSGFLDTTVRFKKKV</sequence>
<dbReference type="InterPro" id="IPR048324">
    <property type="entry name" value="ZSWIM1-3_RNaseH-like"/>
</dbReference>
<protein>
    <recommendedName>
        <fullName evidence="2">SWIM-type domain-containing protein</fullName>
    </recommendedName>
</protein>
<dbReference type="InterPro" id="IPR048325">
    <property type="entry name" value="ZSWIM3_N"/>
</dbReference>
<dbReference type="PROSITE" id="PS50966">
    <property type="entry name" value="ZF_SWIM"/>
    <property type="match status" value="1"/>
</dbReference>